<name>A0A2P1MA68_HELAN</name>
<accession>A0A2P1MA68</accession>
<organism evidence="1">
    <name type="scientific">Helianthus annuus</name>
    <name type="common">Common sunflower</name>
    <dbReference type="NCBI Taxonomy" id="4232"/>
    <lineage>
        <taxon>Eukaryota</taxon>
        <taxon>Viridiplantae</taxon>
        <taxon>Streptophyta</taxon>
        <taxon>Embryophyta</taxon>
        <taxon>Tracheophyta</taxon>
        <taxon>Spermatophyta</taxon>
        <taxon>Magnoliopsida</taxon>
        <taxon>eudicotyledons</taxon>
        <taxon>Gunneridae</taxon>
        <taxon>Pentapetalae</taxon>
        <taxon>asterids</taxon>
        <taxon>campanulids</taxon>
        <taxon>Asterales</taxon>
        <taxon>Asteraceae</taxon>
        <taxon>Asteroideae</taxon>
        <taxon>Heliantheae alliance</taxon>
        <taxon>Heliantheae</taxon>
        <taxon>Helianthus</taxon>
    </lineage>
</organism>
<keyword evidence="1" id="KW-0496">Mitochondrion</keyword>
<sequence length="66" mass="7285">MGEFSTLAGTRPFFAAPLPHRSISHMVGVGPSGTFDERSSPPLFWCFVPAMIACLFDCRTYLRSCI</sequence>
<protein>
    <submittedName>
        <fullName evidence="1">Uncharacterized protein</fullName>
    </submittedName>
</protein>
<geneLocation type="mitochondrion" evidence="1"/>
<gene>
    <name evidence="1" type="primary">orf201</name>
</gene>
<dbReference type="AlphaFoldDB" id="A0A2P1MA68"/>
<proteinExistence type="predicted"/>
<dbReference type="EMBL" id="MF828623">
    <property type="protein sequence ID" value="AVP27563.1"/>
    <property type="molecule type" value="Genomic_DNA"/>
</dbReference>
<reference evidence="1" key="1">
    <citation type="journal article" date="2018" name="Int. J. Mol. Sci.">
        <title>Recombination Events Involving the atp9 Gene Are Associated with Male Sterility of CMS PET2 in Sunflower.</title>
        <authorList>
            <person name="Reddemann A."/>
            <person name="Horn R."/>
        </authorList>
    </citation>
    <scope>NUCLEOTIDE SEQUENCE</scope>
    <source>
        <strain evidence="2">CMS PET2</strain>
        <strain evidence="1">HA89</strain>
    </source>
</reference>
<dbReference type="EMBL" id="MF828622">
    <property type="protein sequence ID" value="AVP27557.1"/>
    <property type="molecule type" value="Genomic_DNA"/>
</dbReference>
<evidence type="ECO:0000313" key="1">
    <source>
        <dbReference type="EMBL" id="AVP27557.1"/>
    </source>
</evidence>
<evidence type="ECO:0000313" key="2">
    <source>
        <dbReference type="EMBL" id="AVP27563.1"/>
    </source>
</evidence>